<feature type="domain" description="Tryptophan synthase beta chain-like PALP" evidence="3">
    <location>
        <begin position="44"/>
        <end position="343"/>
    </location>
</feature>
<dbReference type="RefSeq" id="WP_089994063.1">
    <property type="nucleotide sequence ID" value="NZ_FOIZ01000001.1"/>
</dbReference>
<name>A0A1I0QWA2_9RHOB</name>
<keyword evidence="4" id="KW-0456">Lyase</keyword>
<sequence>MEIQKNPFRGTGMLHSDLDAMPWPVADASATQALLVRCPRAALTPLVAASDLAEHCSVARIFVKDERTRMGLGSFKALGAAHVIAKDALANASAGKTYVTASAGNHGLSVAAGAAAFGAQARIYIANSVPESFAKRLRDIGAEVVRAGEVYEESMAAAAKAAQSEGLVLLSDSSWPGYSDIPHVLMEGYLSLMAEAVTQIPTAPTHIFLQAGVGGLAAACAAHARLVWGDGPKIIVVEPDAAPALAQSIANAAPTATRGPVSVMGRLDCKEPSLIALKGLARDADFFVTISEHEAEAGTDFVAGYGLQSSPSGAAGLAALLAVDQQMDTLGLSKESVVLSVLSEEAAT</sequence>
<dbReference type="OrthoDB" id="34584at2"/>
<keyword evidence="2" id="KW-0663">Pyridoxal phosphate</keyword>
<dbReference type="Proteomes" id="UP000199167">
    <property type="component" value="Unassembled WGS sequence"/>
</dbReference>
<dbReference type="EMBL" id="FOIZ01000001">
    <property type="protein sequence ID" value="SEW32001.1"/>
    <property type="molecule type" value="Genomic_DNA"/>
</dbReference>
<organism evidence="4 5">
    <name type="scientific">Cognatiyoonia koreensis</name>
    <dbReference type="NCBI Taxonomy" id="364200"/>
    <lineage>
        <taxon>Bacteria</taxon>
        <taxon>Pseudomonadati</taxon>
        <taxon>Pseudomonadota</taxon>
        <taxon>Alphaproteobacteria</taxon>
        <taxon>Rhodobacterales</taxon>
        <taxon>Paracoccaceae</taxon>
        <taxon>Cognatiyoonia</taxon>
    </lineage>
</organism>
<evidence type="ECO:0000256" key="2">
    <source>
        <dbReference type="ARBA" id="ARBA00022898"/>
    </source>
</evidence>
<proteinExistence type="predicted"/>
<dbReference type="PANTHER" id="PTHR42937:SF1">
    <property type="entry name" value="DIAMINOPROPIONATE AMMONIA-LYASE"/>
    <property type="match status" value="1"/>
</dbReference>
<dbReference type="STRING" id="364200.SAMN04488515_2275"/>
<dbReference type="AlphaFoldDB" id="A0A1I0QWA2"/>
<comment type="cofactor">
    <cofactor evidence="1">
        <name>pyridoxal 5'-phosphate</name>
        <dbReference type="ChEBI" id="CHEBI:597326"/>
    </cofactor>
</comment>
<evidence type="ECO:0000256" key="1">
    <source>
        <dbReference type="ARBA" id="ARBA00001933"/>
    </source>
</evidence>
<dbReference type="GO" id="GO:0016829">
    <property type="term" value="F:lyase activity"/>
    <property type="evidence" value="ECO:0007669"/>
    <property type="project" value="UniProtKB-KW"/>
</dbReference>
<reference evidence="4 5" key="1">
    <citation type="submission" date="2016-10" db="EMBL/GenBank/DDBJ databases">
        <authorList>
            <person name="de Groot N.N."/>
        </authorList>
    </citation>
    <scope>NUCLEOTIDE SEQUENCE [LARGE SCALE GENOMIC DNA]</scope>
    <source>
        <strain evidence="4 5">DSM 17925</strain>
    </source>
</reference>
<accession>A0A1I0QWA2</accession>
<gene>
    <name evidence="4" type="ORF">SAMN04488515_2275</name>
</gene>
<evidence type="ECO:0000313" key="4">
    <source>
        <dbReference type="EMBL" id="SEW32001.1"/>
    </source>
</evidence>
<dbReference type="SUPFAM" id="SSF53686">
    <property type="entry name" value="Tryptophan synthase beta subunit-like PLP-dependent enzymes"/>
    <property type="match status" value="1"/>
</dbReference>
<dbReference type="PANTHER" id="PTHR42937">
    <property type="match status" value="1"/>
</dbReference>
<dbReference type="Gene3D" id="3.40.50.1100">
    <property type="match status" value="2"/>
</dbReference>
<protein>
    <submittedName>
        <fullName evidence="4">Diaminopropionate ammonia-lyase</fullName>
    </submittedName>
</protein>
<keyword evidence="5" id="KW-1185">Reference proteome</keyword>
<evidence type="ECO:0000313" key="5">
    <source>
        <dbReference type="Proteomes" id="UP000199167"/>
    </source>
</evidence>
<dbReference type="InterPro" id="IPR036052">
    <property type="entry name" value="TrpB-like_PALP_sf"/>
</dbReference>
<evidence type="ECO:0000259" key="3">
    <source>
        <dbReference type="Pfam" id="PF00291"/>
    </source>
</evidence>
<dbReference type="InterPro" id="IPR001926">
    <property type="entry name" value="TrpB-like_PALP"/>
</dbReference>
<dbReference type="Pfam" id="PF00291">
    <property type="entry name" value="PALP"/>
    <property type="match status" value="1"/>
</dbReference>